<dbReference type="GO" id="GO:0046872">
    <property type="term" value="F:metal ion binding"/>
    <property type="evidence" value="ECO:0007669"/>
    <property type="project" value="InterPro"/>
</dbReference>
<dbReference type="Gene3D" id="3.30.470.20">
    <property type="entry name" value="ATP-grasp fold, B domain"/>
    <property type="match status" value="1"/>
</dbReference>
<gene>
    <name evidence="3" type="ORF">FHK82_06220</name>
</gene>
<proteinExistence type="predicted"/>
<dbReference type="PIRSF" id="PIRSF016817">
    <property type="entry name" value="UCP016817_carboligase"/>
    <property type="match status" value="1"/>
</dbReference>
<sequence>MSPGVRPDMNEDRPLLIVGNSVRYLAQSAARSGYAVTGVDLFSDRDTEAVCHVAIKAEQTDPAGLVATCFEVQRSHKTPWLFGAGFEAEPDQLQQLIPLGRCLGNSYQTLKLLADAESLFSLLDDLGIAYPRVQFQRPAVTDGWLIKKSGSCGGIGVHFINSGSHSSGPHYYQRYIAGVICSITFLANGSEVQVLGINQLFARDTVRGDFNYAGSLSHFDPGQAVITQMQSVALKLTKALQLRGANGIDFVLANGRVQLLDLNARPSATLELYDQQHHLGGVSLHIAACEGVLKRSPVNSRVRGSHIFYAPQDLTIGQIDWPAWCSDLPPAGTSVQQGSPVCGLHASGINRTQVLERLRDRKGRIARFIASSSREAA</sequence>
<dbReference type="InterPro" id="IPR003806">
    <property type="entry name" value="ATP-grasp_PylC-type"/>
</dbReference>
<dbReference type="EMBL" id="VMRY01000015">
    <property type="protein sequence ID" value="TVT57378.1"/>
    <property type="molecule type" value="Genomic_DNA"/>
</dbReference>
<dbReference type="AlphaFoldDB" id="A0A558D8N5"/>
<dbReference type="InterPro" id="IPR016677">
    <property type="entry name" value="UCP016817_carboligase"/>
</dbReference>
<protein>
    <submittedName>
        <fullName evidence="3">ATP-grasp domain-containing protein</fullName>
    </submittedName>
</protein>
<organism evidence="3 4">
    <name type="scientific">Sedimenticola thiotaurini</name>
    <dbReference type="NCBI Taxonomy" id="1543721"/>
    <lineage>
        <taxon>Bacteria</taxon>
        <taxon>Pseudomonadati</taxon>
        <taxon>Pseudomonadota</taxon>
        <taxon>Gammaproteobacteria</taxon>
        <taxon>Chromatiales</taxon>
        <taxon>Sedimenticolaceae</taxon>
        <taxon>Sedimenticola</taxon>
    </lineage>
</organism>
<evidence type="ECO:0000256" key="1">
    <source>
        <dbReference type="PROSITE-ProRule" id="PRU00409"/>
    </source>
</evidence>
<dbReference type="SUPFAM" id="SSF56059">
    <property type="entry name" value="Glutathione synthetase ATP-binding domain-like"/>
    <property type="match status" value="1"/>
</dbReference>
<keyword evidence="1" id="KW-0067">ATP-binding</keyword>
<comment type="caution">
    <text evidence="3">The sequence shown here is derived from an EMBL/GenBank/DDBJ whole genome shotgun (WGS) entry which is preliminary data.</text>
</comment>
<reference evidence="3 4" key="1">
    <citation type="submission" date="2019-07" db="EMBL/GenBank/DDBJ databases">
        <title>The pathways for chlorine oxyanion respiration interact through the shared metabolite chlorate.</title>
        <authorList>
            <person name="Barnum T.P."/>
            <person name="Cheng Y."/>
            <person name="Hill K.A."/>
            <person name="Lucas L.N."/>
            <person name="Carlson H.K."/>
            <person name="Coates J.D."/>
        </authorList>
    </citation>
    <scope>NUCLEOTIDE SEQUENCE [LARGE SCALE GENOMIC DNA]</scope>
    <source>
        <strain evidence="3">BK-3</strain>
    </source>
</reference>
<dbReference type="InterPro" id="IPR011761">
    <property type="entry name" value="ATP-grasp"/>
</dbReference>
<accession>A0A558D8N5</accession>
<feature type="domain" description="ATP-grasp" evidence="2">
    <location>
        <begin position="228"/>
        <end position="293"/>
    </location>
</feature>
<evidence type="ECO:0000313" key="4">
    <source>
        <dbReference type="Proteomes" id="UP000317355"/>
    </source>
</evidence>
<dbReference type="GO" id="GO:0005524">
    <property type="term" value="F:ATP binding"/>
    <property type="evidence" value="ECO:0007669"/>
    <property type="project" value="UniProtKB-UniRule"/>
</dbReference>
<name>A0A558D8N5_9GAMM</name>
<evidence type="ECO:0000313" key="3">
    <source>
        <dbReference type="EMBL" id="TVT57378.1"/>
    </source>
</evidence>
<evidence type="ECO:0000259" key="2">
    <source>
        <dbReference type="PROSITE" id="PS50975"/>
    </source>
</evidence>
<keyword evidence="1" id="KW-0547">Nucleotide-binding</keyword>
<dbReference type="Proteomes" id="UP000317355">
    <property type="component" value="Unassembled WGS sequence"/>
</dbReference>
<dbReference type="Pfam" id="PF02655">
    <property type="entry name" value="ATP-grasp_3"/>
    <property type="match status" value="1"/>
</dbReference>
<dbReference type="PROSITE" id="PS50975">
    <property type="entry name" value="ATP_GRASP"/>
    <property type="match status" value="1"/>
</dbReference>